<evidence type="ECO:0000313" key="1">
    <source>
        <dbReference type="EMBL" id="KAG0554957.1"/>
    </source>
</evidence>
<dbReference type="PROSITE" id="PS00198">
    <property type="entry name" value="4FE4S_FER_1"/>
    <property type="match status" value="1"/>
</dbReference>
<dbReference type="PANTHER" id="PTHR13382:SF22">
    <property type="entry name" value="F-BOX PROTEIN SKIP14"/>
    <property type="match status" value="1"/>
</dbReference>
<dbReference type="SUPFAM" id="SSF52047">
    <property type="entry name" value="RNI-like"/>
    <property type="match status" value="1"/>
</dbReference>
<dbReference type="InterPro" id="IPR036047">
    <property type="entry name" value="F-box-like_dom_sf"/>
</dbReference>
<dbReference type="GO" id="GO:0005737">
    <property type="term" value="C:cytoplasm"/>
    <property type="evidence" value="ECO:0007669"/>
    <property type="project" value="TreeGrafter"/>
</dbReference>
<comment type="caution">
    <text evidence="1">The sequence shown here is derived from an EMBL/GenBank/DDBJ whole genome shotgun (WGS) entry which is preliminary data.</text>
</comment>
<name>A0A8T0G915_CERPU</name>
<evidence type="ECO:0000313" key="2">
    <source>
        <dbReference type="Proteomes" id="UP000822688"/>
    </source>
</evidence>
<dbReference type="SUPFAM" id="SSF81383">
    <property type="entry name" value="F-box domain"/>
    <property type="match status" value="1"/>
</dbReference>
<dbReference type="PANTHER" id="PTHR13382">
    <property type="entry name" value="MITOCHONDRIAL ATP SYNTHASE COUPLING FACTOR B"/>
    <property type="match status" value="1"/>
</dbReference>
<keyword evidence="2" id="KW-1185">Reference proteome</keyword>
<dbReference type="Proteomes" id="UP000822688">
    <property type="component" value="Chromosome 12"/>
</dbReference>
<dbReference type="EMBL" id="CM026433">
    <property type="protein sequence ID" value="KAG0554957.1"/>
    <property type="molecule type" value="Genomic_DNA"/>
</dbReference>
<dbReference type="InterPro" id="IPR050648">
    <property type="entry name" value="F-box_LRR-repeat"/>
</dbReference>
<dbReference type="InterPro" id="IPR032675">
    <property type="entry name" value="LRR_dom_sf"/>
</dbReference>
<proteinExistence type="predicted"/>
<organism evidence="1 2">
    <name type="scientific">Ceratodon purpureus</name>
    <name type="common">Fire moss</name>
    <name type="synonym">Dicranum purpureum</name>
    <dbReference type="NCBI Taxonomy" id="3225"/>
    <lineage>
        <taxon>Eukaryota</taxon>
        <taxon>Viridiplantae</taxon>
        <taxon>Streptophyta</taxon>
        <taxon>Embryophyta</taxon>
        <taxon>Bryophyta</taxon>
        <taxon>Bryophytina</taxon>
        <taxon>Bryopsida</taxon>
        <taxon>Dicranidae</taxon>
        <taxon>Pseudoditrichales</taxon>
        <taxon>Ditrichaceae</taxon>
        <taxon>Ceratodon</taxon>
    </lineage>
</organism>
<gene>
    <name evidence="1" type="ORF">KC19_12G133100</name>
</gene>
<dbReference type="InterPro" id="IPR017900">
    <property type="entry name" value="4Fe4S_Fe_S_CS"/>
</dbReference>
<protein>
    <recommendedName>
        <fullName evidence="3">F-box protein SKIP28</fullName>
    </recommendedName>
</protein>
<dbReference type="AlphaFoldDB" id="A0A8T0G915"/>
<evidence type="ECO:0008006" key="3">
    <source>
        <dbReference type="Google" id="ProtNLM"/>
    </source>
</evidence>
<accession>A0A8T0G915</accession>
<dbReference type="Gene3D" id="3.80.10.10">
    <property type="entry name" value="Ribonuclease Inhibitor"/>
    <property type="match status" value="1"/>
</dbReference>
<reference evidence="1" key="1">
    <citation type="submission" date="2020-06" db="EMBL/GenBank/DDBJ databases">
        <title>WGS assembly of Ceratodon purpureus strain R40.</title>
        <authorList>
            <person name="Carey S.B."/>
            <person name="Jenkins J."/>
            <person name="Shu S."/>
            <person name="Lovell J.T."/>
            <person name="Sreedasyam A."/>
            <person name="Maumus F."/>
            <person name="Tiley G.P."/>
            <person name="Fernandez-Pozo N."/>
            <person name="Barry K."/>
            <person name="Chen C."/>
            <person name="Wang M."/>
            <person name="Lipzen A."/>
            <person name="Daum C."/>
            <person name="Saski C.A."/>
            <person name="Payton A.C."/>
            <person name="Mcbreen J.C."/>
            <person name="Conrad R.E."/>
            <person name="Kollar L.M."/>
            <person name="Olsson S."/>
            <person name="Huttunen S."/>
            <person name="Landis J.B."/>
            <person name="Wickett N.J."/>
            <person name="Johnson M.G."/>
            <person name="Rensing S.A."/>
            <person name="Grimwood J."/>
            <person name="Schmutz J."/>
            <person name="Mcdaniel S.F."/>
        </authorList>
    </citation>
    <scope>NUCLEOTIDE SEQUENCE</scope>
    <source>
        <strain evidence="1">R40</strain>
    </source>
</reference>
<sequence length="345" mass="38160">MSISPTKRLSMEGVDVEARTISSELGNLGLDSSKEAGDGSSFLPGTTPEALFYVLPYLGLKELLTLETVSSQLREAIRGDVTLWQQLHVDVPLNRKLTDAELVGLSSRSHGRLQSLSLIKCIRLSESVIEHIVEANPMLQKLNLSACTGVSAEAVLRMVKIQTERRSPHIPGLTQLRIRGLYGVTPEILESLQRMMQSEGNHSASDVIPSPHYYKNGEPSPAISEEQLIDIEACPKCRTARLVFDCTRPTCEQRRNIPLQQCRGCYLCIARCEECGVCIDGDDYEETFCMEFLCQSCWLRLPKCSECNRAGCSRHIEALDISETSIFSCDSCQGVLPGDTGPIFD</sequence>